<dbReference type="OrthoDB" id="73168at2759"/>
<dbReference type="Pfam" id="PF09802">
    <property type="entry name" value="Sec66"/>
    <property type="match status" value="1"/>
</dbReference>
<keyword evidence="3" id="KW-1185">Reference proteome</keyword>
<gene>
    <name evidence="2" type="ORF">L249_3381</name>
</gene>
<dbReference type="AlphaFoldDB" id="A0A367LMP8"/>
<feature type="transmembrane region" description="Helical" evidence="1">
    <location>
        <begin position="12"/>
        <end position="32"/>
    </location>
</feature>
<proteinExistence type="predicted"/>
<evidence type="ECO:0000256" key="1">
    <source>
        <dbReference type="SAM" id="Phobius"/>
    </source>
</evidence>
<reference evidence="2 3" key="1">
    <citation type="journal article" date="2015" name="BMC Genomics">
        <title>Insights from the genome of Ophiocordyceps polyrhachis-furcata to pathogenicity and host specificity in insect fungi.</title>
        <authorList>
            <person name="Wichadakul D."/>
            <person name="Kobmoo N."/>
            <person name="Ingsriswang S."/>
            <person name="Tangphatsornruang S."/>
            <person name="Chantasingh D."/>
            <person name="Luangsa-ard J.J."/>
            <person name="Eurwilaichitr L."/>
        </authorList>
    </citation>
    <scope>NUCLEOTIDE SEQUENCE [LARGE SCALE GENOMIC DNA]</scope>
    <source>
        <strain evidence="2 3">BCC 54312</strain>
    </source>
</reference>
<dbReference type="PANTHER" id="PTHR28229:SF1">
    <property type="entry name" value="TRANSLOCATION PROTEIN SEC66"/>
    <property type="match status" value="1"/>
</dbReference>
<dbReference type="Proteomes" id="UP000253664">
    <property type="component" value="Unassembled WGS sequence"/>
</dbReference>
<accession>A0A367LMP8</accession>
<evidence type="ECO:0000313" key="2">
    <source>
        <dbReference type="EMBL" id="RCI15688.1"/>
    </source>
</evidence>
<dbReference type="PANTHER" id="PTHR28229">
    <property type="entry name" value="TRANSLOCATION PROTEIN SEC66"/>
    <property type="match status" value="1"/>
</dbReference>
<dbReference type="InterPro" id="IPR018624">
    <property type="entry name" value="Sec66"/>
</dbReference>
<protein>
    <recommendedName>
        <fullName evidence="4">Translocation protein SEC66</fullName>
    </recommendedName>
</protein>
<feature type="non-terminal residue" evidence="2">
    <location>
        <position position="137"/>
    </location>
</feature>
<dbReference type="GO" id="GO:0031204">
    <property type="term" value="P:post-translational protein targeting to membrane, translocation"/>
    <property type="evidence" value="ECO:0007669"/>
    <property type="project" value="InterPro"/>
</dbReference>
<sequence length="137" mass="15495">MSWFGVDWKGLALPFAYLVVLSSALMTFSSIYRKRKAAESANLAPWFPPGVRRQVYLSLLESSGSEDGSSEQQRRQVPDSVLCTALLRRAVEDIERLIHIRPAKQACSTLVLRGSVGDDLWQRIQRAESELEDELRD</sequence>
<dbReference type="EMBL" id="LKCN02000002">
    <property type="protein sequence ID" value="RCI15688.1"/>
    <property type="molecule type" value="Genomic_DNA"/>
</dbReference>
<dbReference type="STRING" id="1330021.A0A367LMP8"/>
<organism evidence="2 3">
    <name type="scientific">Ophiocordyceps polyrhachis-furcata BCC 54312</name>
    <dbReference type="NCBI Taxonomy" id="1330021"/>
    <lineage>
        <taxon>Eukaryota</taxon>
        <taxon>Fungi</taxon>
        <taxon>Dikarya</taxon>
        <taxon>Ascomycota</taxon>
        <taxon>Pezizomycotina</taxon>
        <taxon>Sordariomycetes</taxon>
        <taxon>Hypocreomycetidae</taxon>
        <taxon>Hypocreales</taxon>
        <taxon>Ophiocordycipitaceae</taxon>
        <taxon>Ophiocordyceps</taxon>
    </lineage>
</organism>
<name>A0A367LMP8_9HYPO</name>
<keyword evidence="1" id="KW-1133">Transmembrane helix</keyword>
<evidence type="ECO:0008006" key="4">
    <source>
        <dbReference type="Google" id="ProtNLM"/>
    </source>
</evidence>
<keyword evidence="1" id="KW-0472">Membrane</keyword>
<dbReference type="GO" id="GO:0031207">
    <property type="term" value="C:Sec62/Sec63 complex"/>
    <property type="evidence" value="ECO:0007669"/>
    <property type="project" value="InterPro"/>
</dbReference>
<evidence type="ECO:0000313" key="3">
    <source>
        <dbReference type="Proteomes" id="UP000253664"/>
    </source>
</evidence>
<keyword evidence="1" id="KW-0812">Transmembrane</keyword>
<comment type="caution">
    <text evidence="2">The sequence shown here is derived from an EMBL/GenBank/DDBJ whole genome shotgun (WGS) entry which is preliminary data.</text>
</comment>